<feature type="region of interest" description="Disordered" evidence="1">
    <location>
        <begin position="1"/>
        <end position="85"/>
    </location>
</feature>
<keyword evidence="3" id="KW-1185">Reference proteome</keyword>
<sequence>MKPTTQQSQSIPSQSGGEVQQHLDAHVPHDEVGHEEGDGARRLRQRRDGVDQRVQHAAGRVGAEQPRGPRRRRARRHVQRAQNPERRDVLQVVEMRAPHALHVRVVELDLAFRVYLGVLRVGEHSSRHAVHARQHGHRQQLQRQYGRVHHVRANSRVIEINDNHFVFDLTGRIDNKVWCARGPSRCLNERRGRAVARCYSFVTHLFVMM</sequence>
<comment type="caution">
    <text evidence="2">The sequence shown here is derived from an EMBL/GenBank/DDBJ whole genome shotgun (WGS) entry which is preliminary data.</text>
</comment>
<reference evidence="2 3" key="1">
    <citation type="submission" date="2021-06" db="EMBL/GenBank/DDBJ databases">
        <title>A haploid diamondback moth (Plutella xylostella L.) genome assembly resolves 31 chromosomes and identifies a diamide resistance mutation.</title>
        <authorList>
            <person name="Ward C.M."/>
            <person name="Perry K.D."/>
            <person name="Baker G."/>
            <person name="Powis K."/>
            <person name="Heckel D.G."/>
            <person name="Baxter S.W."/>
        </authorList>
    </citation>
    <scope>NUCLEOTIDE SEQUENCE [LARGE SCALE GENOMIC DNA]</scope>
    <source>
        <strain evidence="2 3">LV</strain>
        <tissue evidence="2">Single pupa</tissue>
    </source>
</reference>
<evidence type="ECO:0000313" key="2">
    <source>
        <dbReference type="EMBL" id="KAG7304456.1"/>
    </source>
</evidence>
<dbReference type="EMBL" id="JAHIBW010000015">
    <property type="protein sequence ID" value="KAG7304456.1"/>
    <property type="molecule type" value="Genomic_DNA"/>
</dbReference>
<name>A0ABQ7QGX9_PLUXY</name>
<evidence type="ECO:0000256" key="1">
    <source>
        <dbReference type="SAM" id="MobiDB-lite"/>
    </source>
</evidence>
<accession>A0ABQ7QGX9</accession>
<protein>
    <submittedName>
        <fullName evidence="2">Uncharacterized protein</fullName>
    </submittedName>
</protein>
<feature type="compositionally biased region" description="Basic residues" evidence="1">
    <location>
        <begin position="68"/>
        <end position="79"/>
    </location>
</feature>
<organism evidence="2 3">
    <name type="scientific">Plutella xylostella</name>
    <name type="common">Diamondback moth</name>
    <name type="synonym">Plutella maculipennis</name>
    <dbReference type="NCBI Taxonomy" id="51655"/>
    <lineage>
        <taxon>Eukaryota</taxon>
        <taxon>Metazoa</taxon>
        <taxon>Ecdysozoa</taxon>
        <taxon>Arthropoda</taxon>
        <taxon>Hexapoda</taxon>
        <taxon>Insecta</taxon>
        <taxon>Pterygota</taxon>
        <taxon>Neoptera</taxon>
        <taxon>Endopterygota</taxon>
        <taxon>Lepidoptera</taxon>
        <taxon>Glossata</taxon>
        <taxon>Ditrysia</taxon>
        <taxon>Yponomeutoidea</taxon>
        <taxon>Plutellidae</taxon>
        <taxon>Plutella</taxon>
    </lineage>
</organism>
<dbReference type="Proteomes" id="UP000823941">
    <property type="component" value="Chromosome 15"/>
</dbReference>
<evidence type="ECO:0000313" key="3">
    <source>
        <dbReference type="Proteomes" id="UP000823941"/>
    </source>
</evidence>
<feature type="compositionally biased region" description="Low complexity" evidence="1">
    <location>
        <begin position="1"/>
        <end position="15"/>
    </location>
</feature>
<gene>
    <name evidence="2" type="ORF">JYU34_011400</name>
</gene>
<feature type="compositionally biased region" description="Basic and acidic residues" evidence="1">
    <location>
        <begin position="21"/>
        <end position="54"/>
    </location>
</feature>
<proteinExistence type="predicted"/>